<dbReference type="Proteomes" id="UP000186524">
    <property type="component" value="Unassembled WGS sequence"/>
</dbReference>
<reference evidence="1 2" key="1">
    <citation type="submission" date="2016-12" db="EMBL/GenBank/DDBJ databases">
        <title>Domibacillus sp. SAOS 44 whole genome sequencing.</title>
        <authorList>
            <person name="Verma A."/>
            <person name="Krishnamurthi S."/>
        </authorList>
    </citation>
    <scope>NUCLEOTIDE SEQUENCE [LARGE SCALE GENOMIC DNA]</scope>
    <source>
        <strain evidence="1 2">SAOS 44</strain>
    </source>
</reference>
<proteinExistence type="predicted"/>
<accession>A0A1Q5P5U6</accession>
<evidence type="ECO:0000313" key="1">
    <source>
        <dbReference type="EMBL" id="OKL37604.1"/>
    </source>
</evidence>
<sequence length="76" mass="8714">MRRKKYDAPVLLGIERGTKGYMAVWCPYCVDFHLHGQEEGHVVAHCIDPESPFNSTGYYIKKIKYAGKRVILENGK</sequence>
<organism evidence="1 2">
    <name type="scientific">Domibacillus mangrovi</name>
    <dbReference type="NCBI Taxonomy" id="1714354"/>
    <lineage>
        <taxon>Bacteria</taxon>
        <taxon>Bacillati</taxon>
        <taxon>Bacillota</taxon>
        <taxon>Bacilli</taxon>
        <taxon>Bacillales</taxon>
        <taxon>Bacillaceae</taxon>
        <taxon>Domibacillus</taxon>
    </lineage>
</organism>
<dbReference type="STRING" id="1714354.BLL40_04680"/>
<dbReference type="EMBL" id="MRWQ01000004">
    <property type="protein sequence ID" value="OKL37604.1"/>
    <property type="molecule type" value="Genomic_DNA"/>
</dbReference>
<comment type="caution">
    <text evidence="1">The sequence shown here is derived from an EMBL/GenBank/DDBJ whole genome shotgun (WGS) entry which is preliminary data.</text>
</comment>
<gene>
    <name evidence="1" type="ORF">BLL40_04680</name>
</gene>
<evidence type="ECO:0000313" key="2">
    <source>
        <dbReference type="Proteomes" id="UP000186524"/>
    </source>
</evidence>
<keyword evidence="2" id="KW-1185">Reference proteome</keyword>
<dbReference type="AlphaFoldDB" id="A0A1Q5P5U6"/>
<name>A0A1Q5P5U6_9BACI</name>
<dbReference type="OrthoDB" id="2199690at2"/>
<dbReference type="RefSeq" id="WP_073710755.1">
    <property type="nucleotide sequence ID" value="NZ_MRWQ01000004.1"/>
</dbReference>
<protein>
    <submittedName>
        <fullName evidence="1">Uncharacterized protein</fullName>
    </submittedName>
</protein>